<dbReference type="GO" id="GO:0005634">
    <property type="term" value="C:nucleus"/>
    <property type="evidence" value="ECO:0007669"/>
    <property type="project" value="UniProtKB-SubCell"/>
</dbReference>
<protein>
    <submittedName>
        <fullName evidence="6">Protein tesmin/TSO1-like CXC 2</fullName>
    </submittedName>
</protein>
<keyword evidence="3" id="KW-0539">Nucleus</keyword>
<dbReference type="PROSITE" id="PS51634">
    <property type="entry name" value="CRC"/>
    <property type="match status" value="1"/>
</dbReference>
<evidence type="ECO:0000256" key="2">
    <source>
        <dbReference type="ARBA" id="ARBA00007267"/>
    </source>
</evidence>
<comment type="similarity">
    <text evidence="2">Belongs to the lin-54 family.</text>
</comment>
<sequence length="949" mass="103627">MDSPEMKASSSVSPAKVQDSPFFNYLETLSPIELIKEQRFSEYNFPHPSPLFTSPRTNPPQDASFLRRLEFPCSSDVAFYGEVDEKAKILVRDVDICGSSIPLSELKYHGEKDSKQAQTFSPTAAIDELLTDSMEASFNSANLHVLNLKRDTGIVQASLNGRNITDDDQKEKQADVAENFITLGQNEVDRKNEISVCVKSGYTENAAGREVIDGVKINEDPALINEKIDDPIETGTSRQTDPTKGCDPHIEHATATCSASSMYKDTHFDIMEWCKELLSDHSGVGNHPSRDVNPQNSGNGLGVKQDCATHCLPESSQNAQTNENFSENAKNYGGVTESNMKYDIEESNLHQRANIHKRLHSVAGKVYMTSSENENIALNAFSQASSIDFEPSNSCQSNERLKKSTQYTFHQLSTRASCTYKTPKAGSDKVDVYAHKKGKSSFPSGIGLHLNTIGNATAINYGGIMHSAENENMGSKGTKSPSAIEHPLLEGSKSCSVSVNVVDNLSVKPTLVPACSLACTENTKEDYKDTQEMVLVNSSAGFSTSANAPLNIEPLSVGSCVAPFDMKNPTSQGAVTCRKKNVAEDDGCKHCSCKKSKCLKLYCDCFAAKRYCSETCICKDCLNKPEYEKFVFNSRQKIESRNPTAFAPKIVQLVTESPQKSGANVGCSNECRCDNCKNTFGSRKGSARITKVDDRKAEDEEYEDISDENVDTVNISDATRQRKPSLFSPMTPLVPCSNNRSDLLPKSQISTRRYLSSPEFSASAISLHKKSPISTRSSTGIKRIVKLGEGGASLLPHDLELDERGKKKLDKSSSGWDGIGDICQVNTLSHPSVEAPTSKSGTVRMSRAPVQWRCSPGTPMPQFGGSKFVPDSVSGIYRIPENDTPDMMKDAQTPIKTVKISSPKQKRVSSPKIFHGLSSLSSSPGLRTSRKLVLQSMPSLTSDSEGSEK</sequence>
<dbReference type="InterPro" id="IPR005172">
    <property type="entry name" value="CRC"/>
</dbReference>
<dbReference type="InterPro" id="IPR033467">
    <property type="entry name" value="Tesmin/TSO1-like_CXC"/>
</dbReference>
<dbReference type="PANTHER" id="PTHR46159:SF6">
    <property type="entry name" value="OS12G0605300 PROTEIN"/>
    <property type="match status" value="1"/>
</dbReference>
<evidence type="ECO:0000313" key="6">
    <source>
        <dbReference type="EMBL" id="KAK1264958.1"/>
    </source>
</evidence>
<evidence type="ECO:0000256" key="1">
    <source>
        <dbReference type="ARBA" id="ARBA00004123"/>
    </source>
</evidence>
<dbReference type="EMBL" id="JAUJYN010000008">
    <property type="protein sequence ID" value="KAK1264958.1"/>
    <property type="molecule type" value="Genomic_DNA"/>
</dbReference>
<dbReference type="PANTHER" id="PTHR46159">
    <property type="entry name" value="PROTEIN TESMIN/TSO1-LIKE CXC 2"/>
    <property type="match status" value="1"/>
</dbReference>
<feature type="region of interest" description="Disordered" evidence="4">
    <location>
        <begin position="898"/>
        <end position="927"/>
    </location>
</feature>
<dbReference type="InterPro" id="IPR044522">
    <property type="entry name" value="TSO1-like"/>
</dbReference>
<evidence type="ECO:0000259" key="5">
    <source>
        <dbReference type="PROSITE" id="PS51634"/>
    </source>
</evidence>
<gene>
    <name evidence="6" type="ORF">QJS04_geneDACA021391</name>
</gene>
<dbReference type="AlphaFoldDB" id="A0AAV9AKS0"/>
<organism evidence="6 7">
    <name type="scientific">Acorus gramineus</name>
    <name type="common">Dwarf sweet flag</name>
    <dbReference type="NCBI Taxonomy" id="55184"/>
    <lineage>
        <taxon>Eukaryota</taxon>
        <taxon>Viridiplantae</taxon>
        <taxon>Streptophyta</taxon>
        <taxon>Embryophyta</taxon>
        <taxon>Tracheophyta</taxon>
        <taxon>Spermatophyta</taxon>
        <taxon>Magnoliopsida</taxon>
        <taxon>Liliopsida</taxon>
        <taxon>Acoraceae</taxon>
        <taxon>Acorus</taxon>
    </lineage>
</organism>
<comment type="caution">
    <text evidence="6">The sequence shown here is derived from an EMBL/GenBank/DDBJ whole genome shotgun (WGS) entry which is preliminary data.</text>
</comment>
<evidence type="ECO:0000313" key="7">
    <source>
        <dbReference type="Proteomes" id="UP001179952"/>
    </source>
</evidence>
<dbReference type="Pfam" id="PF03638">
    <property type="entry name" value="TCR"/>
    <property type="match status" value="1"/>
</dbReference>
<evidence type="ECO:0000256" key="4">
    <source>
        <dbReference type="SAM" id="MobiDB-lite"/>
    </source>
</evidence>
<name>A0AAV9AKS0_ACOGR</name>
<keyword evidence="7" id="KW-1185">Reference proteome</keyword>
<accession>A0AAV9AKS0</accession>
<dbReference type="SMART" id="SM01114">
    <property type="entry name" value="CXC"/>
    <property type="match status" value="1"/>
</dbReference>
<feature type="domain" description="CRC" evidence="5">
    <location>
        <begin position="587"/>
        <end position="681"/>
    </location>
</feature>
<comment type="subcellular location">
    <subcellularLocation>
        <location evidence="1">Nucleus</location>
    </subcellularLocation>
</comment>
<reference evidence="6" key="1">
    <citation type="journal article" date="2023" name="Nat. Commun.">
        <title>Diploid and tetraploid genomes of Acorus and the evolution of monocots.</title>
        <authorList>
            <person name="Ma L."/>
            <person name="Liu K.W."/>
            <person name="Li Z."/>
            <person name="Hsiao Y.Y."/>
            <person name="Qi Y."/>
            <person name="Fu T."/>
            <person name="Tang G.D."/>
            <person name="Zhang D."/>
            <person name="Sun W.H."/>
            <person name="Liu D.K."/>
            <person name="Li Y."/>
            <person name="Chen G.Z."/>
            <person name="Liu X.D."/>
            <person name="Liao X.Y."/>
            <person name="Jiang Y.T."/>
            <person name="Yu X."/>
            <person name="Hao Y."/>
            <person name="Huang J."/>
            <person name="Zhao X.W."/>
            <person name="Ke S."/>
            <person name="Chen Y.Y."/>
            <person name="Wu W.L."/>
            <person name="Hsu J.L."/>
            <person name="Lin Y.F."/>
            <person name="Huang M.D."/>
            <person name="Li C.Y."/>
            <person name="Huang L."/>
            <person name="Wang Z.W."/>
            <person name="Zhao X."/>
            <person name="Zhong W.Y."/>
            <person name="Peng D.H."/>
            <person name="Ahmad S."/>
            <person name="Lan S."/>
            <person name="Zhang J.S."/>
            <person name="Tsai W.C."/>
            <person name="Van de Peer Y."/>
            <person name="Liu Z.J."/>
        </authorList>
    </citation>
    <scope>NUCLEOTIDE SEQUENCE</scope>
    <source>
        <strain evidence="6">SCP</strain>
    </source>
</reference>
<dbReference type="Proteomes" id="UP001179952">
    <property type="component" value="Unassembled WGS sequence"/>
</dbReference>
<dbReference type="GO" id="GO:0003700">
    <property type="term" value="F:DNA-binding transcription factor activity"/>
    <property type="evidence" value="ECO:0007669"/>
    <property type="project" value="InterPro"/>
</dbReference>
<evidence type="ECO:0000256" key="3">
    <source>
        <dbReference type="ARBA" id="ARBA00023242"/>
    </source>
</evidence>
<proteinExistence type="inferred from homology"/>
<reference evidence="6" key="2">
    <citation type="submission" date="2023-06" db="EMBL/GenBank/DDBJ databases">
        <authorList>
            <person name="Ma L."/>
            <person name="Liu K.-W."/>
            <person name="Li Z."/>
            <person name="Hsiao Y.-Y."/>
            <person name="Qi Y."/>
            <person name="Fu T."/>
            <person name="Tang G."/>
            <person name="Zhang D."/>
            <person name="Sun W.-H."/>
            <person name="Liu D.-K."/>
            <person name="Li Y."/>
            <person name="Chen G.-Z."/>
            <person name="Liu X.-D."/>
            <person name="Liao X.-Y."/>
            <person name="Jiang Y.-T."/>
            <person name="Yu X."/>
            <person name="Hao Y."/>
            <person name="Huang J."/>
            <person name="Zhao X.-W."/>
            <person name="Ke S."/>
            <person name="Chen Y.-Y."/>
            <person name="Wu W.-L."/>
            <person name="Hsu J.-L."/>
            <person name="Lin Y.-F."/>
            <person name="Huang M.-D."/>
            <person name="Li C.-Y."/>
            <person name="Huang L."/>
            <person name="Wang Z.-W."/>
            <person name="Zhao X."/>
            <person name="Zhong W.-Y."/>
            <person name="Peng D.-H."/>
            <person name="Ahmad S."/>
            <person name="Lan S."/>
            <person name="Zhang J.-S."/>
            <person name="Tsai W.-C."/>
            <person name="Van De Peer Y."/>
            <person name="Liu Z.-J."/>
        </authorList>
    </citation>
    <scope>NUCLEOTIDE SEQUENCE</scope>
    <source>
        <strain evidence="6">SCP</strain>
        <tissue evidence="6">Leaves</tissue>
    </source>
</reference>